<dbReference type="EMBL" id="LSSL01000543">
    <property type="protein sequence ID" value="OLY84314.1"/>
    <property type="molecule type" value="Genomic_DNA"/>
</dbReference>
<protein>
    <submittedName>
        <fullName evidence="7">Putative 1-acyl-sn-glycerol-3-phosphate acyltransferase 5</fullName>
    </submittedName>
</protein>
<keyword evidence="3 7" id="KW-0012">Acyltransferase</keyword>
<gene>
    <name evidence="7" type="ORF">AYI68_g1528</name>
</gene>
<evidence type="ECO:0000313" key="7">
    <source>
        <dbReference type="EMBL" id="OLY84314.1"/>
    </source>
</evidence>
<dbReference type="Pfam" id="PF01553">
    <property type="entry name" value="Acyltransferase"/>
    <property type="match status" value="1"/>
</dbReference>
<dbReference type="AlphaFoldDB" id="A0A1R0H5F9"/>
<reference evidence="7 8" key="1">
    <citation type="journal article" date="2016" name="Mol. Biol. Evol.">
        <title>Genome-Wide Survey of Gut Fungi (Harpellales) Reveals the First Horizontally Transferred Ubiquitin Gene from a Mosquito Host.</title>
        <authorList>
            <person name="Wang Y."/>
            <person name="White M.M."/>
            <person name="Kvist S."/>
            <person name="Moncalvo J.M."/>
        </authorList>
    </citation>
    <scope>NUCLEOTIDE SEQUENCE [LARGE SCALE GENOMIC DNA]</scope>
    <source>
        <strain evidence="7 8">ALG-7-W6</strain>
    </source>
</reference>
<comment type="caution">
    <text evidence="7">The sequence shown here is derived from an EMBL/GenBank/DDBJ whole genome shotgun (WGS) entry which is preliminary data.</text>
</comment>
<accession>A0A1R0H5F9</accession>
<keyword evidence="2 7" id="KW-0808">Transferase</keyword>
<evidence type="ECO:0000259" key="6">
    <source>
        <dbReference type="SMART" id="SM00563"/>
    </source>
</evidence>
<dbReference type="GO" id="GO:0036149">
    <property type="term" value="P:phosphatidylinositol acyl-chain remodeling"/>
    <property type="evidence" value="ECO:0007669"/>
    <property type="project" value="TreeGrafter"/>
</dbReference>
<dbReference type="SMART" id="SM00563">
    <property type="entry name" value="PlsC"/>
    <property type="match status" value="1"/>
</dbReference>
<dbReference type="PANTHER" id="PTHR10983">
    <property type="entry name" value="1-ACYLGLYCEROL-3-PHOSPHATE ACYLTRANSFERASE-RELATED"/>
    <property type="match status" value="1"/>
</dbReference>
<keyword evidence="5" id="KW-0812">Transmembrane</keyword>
<feature type="region of interest" description="Disordered" evidence="4">
    <location>
        <begin position="302"/>
        <end position="353"/>
    </location>
</feature>
<dbReference type="InterPro" id="IPR002123">
    <property type="entry name" value="Plipid/glycerol_acylTrfase"/>
</dbReference>
<dbReference type="SUPFAM" id="SSF69593">
    <property type="entry name" value="Glycerol-3-phosphate (1)-acyltransferase"/>
    <property type="match status" value="1"/>
</dbReference>
<evidence type="ECO:0000256" key="3">
    <source>
        <dbReference type="ARBA" id="ARBA00023315"/>
    </source>
</evidence>
<evidence type="ECO:0000313" key="8">
    <source>
        <dbReference type="Proteomes" id="UP000187455"/>
    </source>
</evidence>
<evidence type="ECO:0000256" key="4">
    <source>
        <dbReference type="SAM" id="MobiDB-lite"/>
    </source>
</evidence>
<feature type="compositionally biased region" description="Polar residues" evidence="4">
    <location>
        <begin position="308"/>
        <end position="324"/>
    </location>
</feature>
<keyword evidence="8" id="KW-1185">Reference proteome</keyword>
<organism evidence="7 8">
    <name type="scientific">Smittium mucronatum</name>
    <dbReference type="NCBI Taxonomy" id="133383"/>
    <lineage>
        <taxon>Eukaryota</taxon>
        <taxon>Fungi</taxon>
        <taxon>Fungi incertae sedis</taxon>
        <taxon>Zoopagomycota</taxon>
        <taxon>Kickxellomycotina</taxon>
        <taxon>Harpellomycetes</taxon>
        <taxon>Harpellales</taxon>
        <taxon>Legeriomycetaceae</taxon>
        <taxon>Smittium</taxon>
    </lineage>
</organism>
<feature type="domain" description="Phospholipid/glycerol acyltransferase" evidence="6">
    <location>
        <begin position="69"/>
        <end position="217"/>
    </location>
</feature>
<feature type="transmembrane region" description="Helical" evidence="5">
    <location>
        <begin position="12"/>
        <end position="34"/>
    </location>
</feature>
<evidence type="ECO:0000256" key="2">
    <source>
        <dbReference type="ARBA" id="ARBA00022679"/>
    </source>
</evidence>
<dbReference type="Pfam" id="PF16076">
    <property type="entry name" value="Acyltransf_C"/>
    <property type="match status" value="1"/>
</dbReference>
<name>A0A1R0H5F9_9FUNG</name>
<dbReference type="STRING" id="133383.A0A1R0H5F9"/>
<dbReference type="CDD" id="cd07990">
    <property type="entry name" value="LPLAT_LCLAT1-like"/>
    <property type="match status" value="1"/>
</dbReference>
<evidence type="ECO:0000256" key="1">
    <source>
        <dbReference type="ARBA" id="ARBA00008655"/>
    </source>
</evidence>
<evidence type="ECO:0000256" key="5">
    <source>
        <dbReference type="SAM" id="Phobius"/>
    </source>
</evidence>
<feature type="transmembrane region" description="Helical" evidence="5">
    <location>
        <begin position="54"/>
        <end position="72"/>
    </location>
</feature>
<keyword evidence="5" id="KW-0472">Membrane</keyword>
<sequence length="353" mass="40881">MSSLIEKVRFVLLISWFIVCVTPYVLILNILHFIISPFGPEYLDILSELFGNLFGFFIVGTMDIFCPYEIIVSGKKSDFPNRLSDDSIDWALGYIKKYDYYLKFVAKESIRKIPVFGRALELLDFLFLKRSWKEDQENLQHMLDRYSATPSPKFVTIFPEGTTINPKFTKISNEYAEAENLKPTKHVLLPKSSGAYFILQSLRNESLPLYSFTIGYSGLDEDSCPEYSYPIVGMFTKKVYPKRVHIFIERFNTEKDVPSSKDGFNEWLLNEFYKKDEMLSHFYKYEEFPPISKLSQFSKISGSKDDVSTNSTVKQISSDNVSECNDSDEDVNSESRNLNRHRSHHNADSVEVL</sequence>
<dbReference type="InterPro" id="IPR032098">
    <property type="entry name" value="Acyltransf_C"/>
</dbReference>
<dbReference type="GO" id="GO:0016746">
    <property type="term" value="F:acyltransferase activity"/>
    <property type="evidence" value="ECO:0007669"/>
    <property type="project" value="UniProtKB-KW"/>
</dbReference>
<dbReference type="OrthoDB" id="189226at2759"/>
<dbReference type="Proteomes" id="UP000187455">
    <property type="component" value="Unassembled WGS sequence"/>
</dbReference>
<keyword evidence="5" id="KW-1133">Transmembrane helix</keyword>
<proteinExistence type="inferred from homology"/>
<dbReference type="PANTHER" id="PTHR10983:SF16">
    <property type="entry name" value="LYSOCARDIOLIPIN ACYLTRANSFERASE 1"/>
    <property type="match status" value="1"/>
</dbReference>
<dbReference type="GO" id="GO:0005783">
    <property type="term" value="C:endoplasmic reticulum"/>
    <property type="evidence" value="ECO:0007669"/>
    <property type="project" value="TreeGrafter"/>
</dbReference>
<comment type="similarity">
    <text evidence="1">Belongs to the 1-acyl-sn-glycerol-3-phosphate acyltransferase family.</text>
</comment>
<feature type="non-terminal residue" evidence="7">
    <location>
        <position position="353"/>
    </location>
</feature>